<feature type="transmembrane region" description="Helical" evidence="1">
    <location>
        <begin position="136"/>
        <end position="157"/>
    </location>
</feature>
<protein>
    <submittedName>
        <fullName evidence="2">Uncharacterized protein</fullName>
    </submittedName>
</protein>
<proteinExistence type="predicted"/>
<keyword evidence="1" id="KW-0812">Transmembrane</keyword>
<evidence type="ECO:0000256" key="1">
    <source>
        <dbReference type="SAM" id="Phobius"/>
    </source>
</evidence>
<accession>A0A6L2KUD4</accession>
<name>A0A6L2KUD4_TANCI</name>
<sequence length="176" mass="20176">MDTSPNDVRLQIIMKIREELDLEAALEEETLNLFSQFLERVRLRRSEIIRLGSQPDNPLVDHGREILERLTGADMRNEMQMLGARHELQRSMAEKKTLVVIVDCCFESRSVAVIDRNCHSLPVKESRCMDYTNQAFIARLASLSLPYLLLLQVLVLLERHPSPCKPAHFSASLHPS</sequence>
<keyword evidence="1" id="KW-1133">Transmembrane helix</keyword>
<gene>
    <name evidence="2" type="ORF">Tci_025189</name>
</gene>
<comment type="caution">
    <text evidence="2">The sequence shown here is derived from an EMBL/GenBank/DDBJ whole genome shotgun (WGS) entry which is preliminary data.</text>
</comment>
<dbReference type="AlphaFoldDB" id="A0A6L2KUD4"/>
<dbReference type="EMBL" id="BKCJ010003137">
    <property type="protein sequence ID" value="GEU53211.1"/>
    <property type="molecule type" value="Genomic_DNA"/>
</dbReference>
<evidence type="ECO:0000313" key="2">
    <source>
        <dbReference type="EMBL" id="GEU53211.1"/>
    </source>
</evidence>
<reference evidence="2" key="1">
    <citation type="journal article" date="2019" name="Sci. Rep.">
        <title>Draft genome of Tanacetum cinerariifolium, the natural source of mosquito coil.</title>
        <authorList>
            <person name="Yamashiro T."/>
            <person name="Shiraishi A."/>
            <person name="Satake H."/>
            <person name="Nakayama K."/>
        </authorList>
    </citation>
    <scope>NUCLEOTIDE SEQUENCE</scope>
</reference>
<organism evidence="2">
    <name type="scientific">Tanacetum cinerariifolium</name>
    <name type="common">Dalmatian daisy</name>
    <name type="synonym">Chrysanthemum cinerariifolium</name>
    <dbReference type="NCBI Taxonomy" id="118510"/>
    <lineage>
        <taxon>Eukaryota</taxon>
        <taxon>Viridiplantae</taxon>
        <taxon>Streptophyta</taxon>
        <taxon>Embryophyta</taxon>
        <taxon>Tracheophyta</taxon>
        <taxon>Spermatophyta</taxon>
        <taxon>Magnoliopsida</taxon>
        <taxon>eudicotyledons</taxon>
        <taxon>Gunneridae</taxon>
        <taxon>Pentapetalae</taxon>
        <taxon>asterids</taxon>
        <taxon>campanulids</taxon>
        <taxon>Asterales</taxon>
        <taxon>Asteraceae</taxon>
        <taxon>Asteroideae</taxon>
        <taxon>Anthemideae</taxon>
        <taxon>Anthemidinae</taxon>
        <taxon>Tanacetum</taxon>
    </lineage>
</organism>
<keyword evidence="1" id="KW-0472">Membrane</keyword>